<evidence type="ECO:0008006" key="3">
    <source>
        <dbReference type="Google" id="ProtNLM"/>
    </source>
</evidence>
<gene>
    <name evidence="1" type="ORF">SAMN04490182_6130</name>
</gene>
<name>A0ABY0V413_PSECE</name>
<protein>
    <recommendedName>
        <fullName evidence="3">DUF4329 domain-containing protein</fullName>
    </recommendedName>
</protein>
<accession>A0ABY0V413</accession>
<reference evidence="1 2" key="1">
    <citation type="submission" date="2016-10" db="EMBL/GenBank/DDBJ databases">
        <authorList>
            <person name="Varghese N."/>
            <person name="Submissions S."/>
        </authorList>
    </citation>
    <scope>NUCLEOTIDE SEQUENCE [LARGE SCALE GENOMIC DNA]</scope>
    <source>
        <strain evidence="1 2">BS2981</strain>
    </source>
</reference>
<keyword evidence="2" id="KW-1185">Reference proteome</keyword>
<evidence type="ECO:0000313" key="2">
    <source>
        <dbReference type="Proteomes" id="UP000199576"/>
    </source>
</evidence>
<organism evidence="1 2">
    <name type="scientific">Pseudomonas cedrina</name>
    <dbReference type="NCBI Taxonomy" id="651740"/>
    <lineage>
        <taxon>Bacteria</taxon>
        <taxon>Pseudomonadati</taxon>
        <taxon>Pseudomonadota</taxon>
        <taxon>Gammaproteobacteria</taxon>
        <taxon>Pseudomonadales</taxon>
        <taxon>Pseudomonadaceae</taxon>
        <taxon>Pseudomonas</taxon>
    </lineage>
</organism>
<dbReference type="EMBL" id="LT629753">
    <property type="protein sequence ID" value="SDT64839.1"/>
    <property type="molecule type" value="Genomic_DNA"/>
</dbReference>
<evidence type="ECO:0000313" key="1">
    <source>
        <dbReference type="EMBL" id="SDT64839.1"/>
    </source>
</evidence>
<dbReference type="Proteomes" id="UP000199576">
    <property type="component" value="Chromosome I"/>
</dbReference>
<proteinExistence type="predicted"/>
<sequence>MQRLPSSEPVSSNHVYGVYPVEDPSNRNRRAVLRGHAKLGKLTPAFASADEVALYVHGRVGLNLQVEYGSVILRRLSDGRYVGSEPRPDRPTVFGWDMLLEHDPVTDAYQNPEGFEIVASWHVHPNTTENVARLNPRWSAHQITAFQDFYSVPDVIFNHQHRHEFKFAYLSGPLGTLLKFQFEESSAAINYVRWLQTSGSFESPHAHDGTLEGVYKKLASVGQLTFLASSPYWGGSLGPVPANWVPYQPWPLSADVEGALSLAWSRIQRKPTVRQRVLILQSDTLDHYVAMEPEQVKGLTDVLPALPVGYHLYGIYVHSRPLPGNYPQFEAWLYKNFISPLELAQHIAQFRQYSLGPQSTLGVSLYIRMRDEAMLRYRFSGSALESQLLIEHEDGTVGDNGIQAALHNGSLLTRGFVGLVAAAGELSVEKTSALWDRPGVVDEHWLPYSKTTLPSLSAAFLTADDAARYAHQQIGPLREQEMGGLILKRRDGYFVITAPVATGPRPFAFAFAELYPLDRQKKPIILTPGHRLHGLYGSRRALSLSDPAQAARYKWTRADVELYGQTFHDLDVADLLTAECAGYLSGADDSLIALAPSTTTSEWRQLWQADATGADSAIAKRLAQGTRTAADRVRTLAECGTLRIVIGNALWGPAGFVELNWGPGVRVLEFQRPESVNHGPVLYSADAAADDVQRCELHNHGEHYVDVYFGFILKHESREEYVASQLIPVNRKAALLSLASLYGEHLPEGFGCHALYYARPLAGNGAAHWLQRFFIELKDLGDAITQARANASRPSVGAPIYIAPPDGALLCYQSPSTSALFETLSDGDDATVLQAKLDRGTTDVVTVVRQVATSGSLRVIRTSHCWARSGSVEALWNPYANLLRRRLSPTFLSMDDAARYVRRRVALNLDTAYGGLILRRDDGWFVATEPARLLDEVFDVKWIFPDELVARGLYPPRTVVVASYHSRPARHWPFVLSPAESAVYSNMFSTRLLAQALLGDPVRRYHYLLAPEGAVIRLRSRPELKYPEITEADLIARPHNPHSWLRGALEQRIRNGQLTPGEYVNRVARTFELQVVQSSALWGEDGPVGAWRAFAAPARGTGNYVQARQDPACSPVHASADDAARYAHEMAGARSELQFGYVLQAMGKEQFVATLPVTDDGSGLAHRRVFSDAGYPHRYELGAMYLCGAYIEDFHPGGRFLSGDEIYRGLISPVTLQAATYQVSATTKRAALPLYLSCADGALLKFTVRNGILFRQNDQVLLKLRSLTPRAYIRRIAAAGDLRILVPSDNWPGVGIVDAQWQPGSSRGVPPARENRWAQGPIHAHRDDAAEYIHRRAGRFEGQQAISALLENVGGSDNHIPTLAEADEGFPSVTAARLFPAALVGVHPQWPQGYRVSAAHLIFHAGLDQPQLGAERSYQVNFVSWRELGFYLHTLKQQGLHISGFYLTARDGALLAYTPSFSRDEYNLLATTGKWLEGSGYTAFAPAPSGVISELARIGELRVIRSGEFWTARTRLAPDLKLPDASTQRPVRDEL</sequence>